<organism evidence="1 2">
    <name type="scientific">Rhizoctonia solani</name>
    <dbReference type="NCBI Taxonomy" id="456999"/>
    <lineage>
        <taxon>Eukaryota</taxon>
        <taxon>Fungi</taxon>
        <taxon>Dikarya</taxon>
        <taxon>Basidiomycota</taxon>
        <taxon>Agaricomycotina</taxon>
        <taxon>Agaricomycetes</taxon>
        <taxon>Cantharellales</taxon>
        <taxon>Ceratobasidiaceae</taxon>
        <taxon>Rhizoctonia</taxon>
    </lineage>
</organism>
<gene>
    <name evidence="1" type="ORF">RDB_LOCUS193227</name>
</gene>
<evidence type="ECO:0000313" key="2">
    <source>
        <dbReference type="Proteomes" id="UP000663841"/>
    </source>
</evidence>
<dbReference type="EMBL" id="CAJMWW010000634">
    <property type="protein sequence ID" value="CAE6476550.1"/>
    <property type="molecule type" value="Genomic_DNA"/>
</dbReference>
<proteinExistence type="predicted"/>
<sequence>MSPPLHPRWGRPIQFYSGLTHADQCALSVERELAGLQALQKISRLATEGYMLTLEDSELNPDLSTLKSALLLTSDSATFRHLANPPVISGCIQLMKTINSQSSGVASPFSYEYGCVCFKLLVSALNCCLFKSWNVLDELLATSNKLPKGANNTMLLARLCKGVVRQIFVGNDERDDDWPMGWSDSVSRRRKKPLLPKSDISTLLGLLWHDRKLFLQALAQDDPTECGLSGVFLILSRYVARERDFEQNREWKDINTRVYELALRYLLVAHGSQREPILYIIDLTICTNRWPNTSKHLDEDDSRRIATAFIGLMSKPSDTFLLSRGPAVLLRFVPHSIDGRALDMLPAILQSVIKNGWLRIINTKNAEEVKSFVNLFFGPLQ</sequence>
<accession>A0A8H3C9I1</accession>
<name>A0A8H3C9I1_9AGAM</name>
<comment type="caution">
    <text evidence="1">The sequence shown here is derived from an EMBL/GenBank/DDBJ whole genome shotgun (WGS) entry which is preliminary data.</text>
</comment>
<reference evidence="1" key="1">
    <citation type="submission" date="2021-01" db="EMBL/GenBank/DDBJ databases">
        <authorList>
            <person name="Kaushik A."/>
        </authorList>
    </citation>
    <scope>NUCLEOTIDE SEQUENCE</scope>
    <source>
        <strain evidence="1">AG3-T5</strain>
    </source>
</reference>
<evidence type="ECO:0000313" key="1">
    <source>
        <dbReference type="EMBL" id="CAE6476550.1"/>
    </source>
</evidence>
<dbReference type="AlphaFoldDB" id="A0A8H3C9I1"/>
<protein>
    <submittedName>
        <fullName evidence="1">Uncharacterized protein</fullName>
    </submittedName>
</protein>
<dbReference type="Proteomes" id="UP000663841">
    <property type="component" value="Unassembled WGS sequence"/>
</dbReference>